<feature type="non-terminal residue" evidence="2">
    <location>
        <position position="1"/>
    </location>
</feature>
<name>A0A7Y0SE30_VIBPH</name>
<feature type="non-terminal residue" evidence="2">
    <location>
        <position position="91"/>
    </location>
</feature>
<comment type="caution">
    <text evidence="2">The sequence shown here is derived from an EMBL/GenBank/DDBJ whole genome shotgun (WGS) entry which is preliminary data.</text>
</comment>
<keyword evidence="1" id="KW-0812">Transmembrane</keyword>
<protein>
    <submittedName>
        <fullName evidence="2">Diguanylate cyclase</fullName>
    </submittedName>
</protein>
<evidence type="ECO:0000313" key="2">
    <source>
        <dbReference type="EMBL" id="NMU81739.1"/>
    </source>
</evidence>
<dbReference type="SUPFAM" id="SSF158472">
    <property type="entry name" value="HAMP domain-like"/>
    <property type="match status" value="1"/>
</dbReference>
<gene>
    <name evidence="2" type="ORF">HKB16_02475</name>
</gene>
<proteinExistence type="predicted"/>
<evidence type="ECO:0000313" key="3">
    <source>
        <dbReference type="Proteomes" id="UP000518904"/>
    </source>
</evidence>
<dbReference type="AlphaFoldDB" id="A0A7Y0SE30"/>
<dbReference type="Proteomes" id="UP000518904">
    <property type="component" value="Unassembled WGS sequence"/>
</dbReference>
<feature type="transmembrane region" description="Helical" evidence="1">
    <location>
        <begin position="23"/>
        <end position="42"/>
    </location>
</feature>
<dbReference type="Gene3D" id="6.10.340.10">
    <property type="match status" value="1"/>
</dbReference>
<organism evidence="2 3">
    <name type="scientific">Vibrio parahaemolyticus</name>
    <dbReference type="NCBI Taxonomy" id="670"/>
    <lineage>
        <taxon>Bacteria</taxon>
        <taxon>Pseudomonadati</taxon>
        <taxon>Pseudomonadota</taxon>
        <taxon>Gammaproteobacteria</taxon>
        <taxon>Vibrionales</taxon>
        <taxon>Vibrionaceae</taxon>
        <taxon>Vibrio</taxon>
    </lineage>
</organism>
<evidence type="ECO:0000256" key="1">
    <source>
        <dbReference type="SAM" id="Phobius"/>
    </source>
</evidence>
<dbReference type="EMBL" id="JABCLB010000306">
    <property type="protein sequence ID" value="NMU81739.1"/>
    <property type="molecule type" value="Genomic_DNA"/>
</dbReference>
<keyword evidence="1" id="KW-0472">Membrane</keyword>
<accession>A0A7Y0SE30</accession>
<sequence>WFIGTSISESELLGLLPKSQQESWLVGIIVSLFGIAISWIIFNRVTRPINATAAAAQHLANGDWDSGRPKAGYVYDTTVLFHSFNEMSNSL</sequence>
<keyword evidence="1" id="KW-1133">Transmembrane helix</keyword>
<reference evidence="2 3" key="1">
    <citation type="submission" date="2020-04" db="EMBL/GenBank/DDBJ databases">
        <title>Whole-genome sequencing of Vibrio spp. from China reveals different genetic environments of blaCTX-M-14 among diverse lineages.</title>
        <authorList>
            <person name="Zheng Z."/>
            <person name="Ye L."/>
            <person name="Chen S."/>
        </authorList>
    </citation>
    <scope>NUCLEOTIDE SEQUENCE [LARGE SCALE GENOMIC DNA]</scope>
    <source>
        <strain evidence="2 3">Vb0551</strain>
    </source>
</reference>